<keyword evidence="3" id="KW-1185">Reference proteome</keyword>
<sequence>MYGARSTAERGMDPETRLWEALSAFAEMAGLPEGLDERSTRGTSRNTHGTFHTAAHEHRIDVENQRDCCDRGFSSVVGHLARRWVRFAEDHELLSKIVSASVVPVPLGFAFSVMACAGVARNNDAMVMCGGVLAGSFGVMWLGLLAMNIRELVEREVNRYC</sequence>
<keyword evidence="1" id="KW-1133">Transmembrane helix</keyword>
<protein>
    <submittedName>
        <fullName evidence="2">Uncharacterized protein</fullName>
    </submittedName>
</protein>
<evidence type="ECO:0000256" key="1">
    <source>
        <dbReference type="SAM" id="Phobius"/>
    </source>
</evidence>
<gene>
    <name evidence="2" type="ORF">L602_001600000700</name>
</gene>
<dbReference type="EMBL" id="VLJN01000008">
    <property type="protein sequence ID" value="TWG87589.1"/>
    <property type="molecule type" value="Genomic_DNA"/>
</dbReference>
<reference evidence="2 3" key="1">
    <citation type="submission" date="2019-07" db="EMBL/GenBank/DDBJ databases">
        <title>Genome sequencing of lignin-degrading bacterial isolates.</title>
        <authorList>
            <person name="Gladden J."/>
        </authorList>
    </citation>
    <scope>NUCLEOTIDE SEQUENCE [LARGE SCALE GENOMIC DNA]</scope>
    <source>
        <strain evidence="2 3">J11</strain>
    </source>
</reference>
<keyword evidence="1" id="KW-0472">Membrane</keyword>
<keyword evidence="1" id="KW-0812">Transmembrane</keyword>
<dbReference type="AlphaFoldDB" id="A0A562BRR3"/>
<evidence type="ECO:0000313" key="3">
    <source>
        <dbReference type="Proteomes" id="UP000318141"/>
    </source>
</evidence>
<accession>A0A562BRR3</accession>
<name>A0A562BRR3_9BURK</name>
<organism evidence="2 3">
    <name type="scientific">Cupriavidus gilardii J11</name>
    <dbReference type="NCBI Taxonomy" id="936133"/>
    <lineage>
        <taxon>Bacteria</taxon>
        <taxon>Pseudomonadati</taxon>
        <taxon>Pseudomonadota</taxon>
        <taxon>Betaproteobacteria</taxon>
        <taxon>Burkholderiales</taxon>
        <taxon>Burkholderiaceae</taxon>
        <taxon>Cupriavidus</taxon>
    </lineage>
</organism>
<proteinExistence type="predicted"/>
<evidence type="ECO:0000313" key="2">
    <source>
        <dbReference type="EMBL" id="TWG87589.1"/>
    </source>
</evidence>
<feature type="transmembrane region" description="Helical" evidence="1">
    <location>
        <begin position="93"/>
        <end position="113"/>
    </location>
</feature>
<feature type="transmembrane region" description="Helical" evidence="1">
    <location>
        <begin position="125"/>
        <end position="149"/>
    </location>
</feature>
<dbReference type="Proteomes" id="UP000318141">
    <property type="component" value="Unassembled WGS sequence"/>
</dbReference>
<comment type="caution">
    <text evidence="2">The sequence shown here is derived from an EMBL/GenBank/DDBJ whole genome shotgun (WGS) entry which is preliminary data.</text>
</comment>